<sequence length="61" mass="7073">RHRLSKPSLVDTSEVPNHARGSRYNEVQRRTRCVVDQTFGHLKARFCCLDIFRGALLYSPN</sequence>
<organism evidence="2 3">
    <name type="scientific">Pleurodeles waltl</name>
    <name type="common">Iberian ribbed newt</name>
    <dbReference type="NCBI Taxonomy" id="8319"/>
    <lineage>
        <taxon>Eukaryota</taxon>
        <taxon>Metazoa</taxon>
        <taxon>Chordata</taxon>
        <taxon>Craniata</taxon>
        <taxon>Vertebrata</taxon>
        <taxon>Euteleostomi</taxon>
        <taxon>Amphibia</taxon>
        <taxon>Batrachia</taxon>
        <taxon>Caudata</taxon>
        <taxon>Salamandroidea</taxon>
        <taxon>Salamandridae</taxon>
        <taxon>Pleurodelinae</taxon>
        <taxon>Pleurodeles</taxon>
    </lineage>
</organism>
<protein>
    <recommendedName>
        <fullName evidence="4">Transposase</fullName>
    </recommendedName>
</protein>
<reference evidence="2" key="1">
    <citation type="journal article" date="2022" name="bioRxiv">
        <title>Sequencing and chromosome-scale assembly of the giantPleurodeles waltlgenome.</title>
        <authorList>
            <person name="Brown T."/>
            <person name="Elewa A."/>
            <person name="Iarovenko S."/>
            <person name="Subramanian E."/>
            <person name="Araus A.J."/>
            <person name="Petzold A."/>
            <person name="Susuki M."/>
            <person name="Suzuki K.-i.T."/>
            <person name="Hayashi T."/>
            <person name="Toyoda A."/>
            <person name="Oliveira C."/>
            <person name="Osipova E."/>
            <person name="Leigh N.D."/>
            <person name="Simon A."/>
            <person name="Yun M.H."/>
        </authorList>
    </citation>
    <scope>NUCLEOTIDE SEQUENCE</scope>
    <source>
        <strain evidence="2">20211129_DDA</strain>
        <tissue evidence="2">Liver</tissue>
    </source>
</reference>
<dbReference type="EMBL" id="JANPWB010000016">
    <property type="protein sequence ID" value="KAJ1084092.1"/>
    <property type="molecule type" value="Genomic_DNA"/>
</dbReference>
<feature type="non-terminal residue" evidence="2">
    <location>
        <position position="61"/>
    </location>
</feature>
<feature type="region of interest" description="Disordered" evidence="1">
    <location>
        <begin position="1"/>
        <end position="24"/>
    </location>
</feature>
<gene>
    <name evidence="2" type="ORF">NDU88_004246</name>
</gene>
<evidence type="ECO:0000256" key="1">
    <source>
        <dbReference type="SAM" id="MobiDB-lite"/>
    </source>
</evidence>
<dbReference type="Proteomes" id="UP001066276">
    <property type="component" value="Chromosome 12"/>
</dbReference>
<evidence type="ECO:0000313" key="3">
    <source>
        <dbReference type="Proteomes" id="UP001066276"/>
    </source>
</evidence>
<proteinExistence type="predicted"/>
<dbReference type="AlphaFoldDB" id="A0AAV7L0U4"/>
<accession>A0AAV7L0U4</accession>
<name>A0AAV7L0U4_PLEWA</name>
<evidence type="ECO:0008006" key="4">
    <source>
        <dbReference type="Google" id="ProtNLM"/>
    </source>
</evidence>
<feature type="non-terminal residue" evidence="2">
    <location>
        <position position="1"/>
    </location>
</feature>
<keyword evidence="3" id="KW-1185">Reference proteome</keyword>
<evidence type="ECO:0000313" key="2">
    <source>
        <dbReference type="EMBL" id="KAJ1084092.1"/>
    </source>
</evidence>
<comment type="caution">
    <text evidence="2">The sequence shown here is derived from an EMBL/GenBank/DDBJ whole genome shotgun (WGS) entry which is preliminary data.</text>
</comment>